<dbReference type="SMART" id="SM00194">
    <property type="entry name" value="PTPc"/>
    <property type="match status" value="1"/>
</dbReference>
<dbReference type="SUPFAM" id="SSF52799">
    <property type="entry name" value="(Phosphotyrosine protein) phosphatases II"/>
    <property type="match status" value="1"/>
</dbReference>
<dbReference type="PRINTS" id="PR00700">
    <property type="entry name" value="PRTYPHPHTASE"/>
</dbReference>
<dbReference type="PROSITE" id="PS50055">
    <property type="entry name" value="TYR_PHOSPHATASE_PTP"/>
    <property type="match status" value="1"/>
</dbReference>
<evidence type="ECO:0000313" key="3">
    <source>
        <dbReference type="EMBL" id="KAK9800312.1"/>
    </source>
</evidence>
<evidence type="ECO:0008006" key="5">
    <source>
        <dbReference type="Google" id="ProtNLM"/>
    </source>
</evidence>
<dbReference type="AlphaFoldDB" id="A0AAW1NZF2"/>
<protein>
    <recommendedName>
        <fullName evidence="5">Protein tyrosine phosphatase</fullName>
    </recommendedName>
</protein>
<dbReference type="SMART" id="SM00404">
    <property type="entry name" value="PTPc_motif"/>
    <property type="match status" value="1"/>
</dbReference>
<dbReference type="InterPro" id="IPR029021">
    <property type="entry name" value="Prot-tyrosine_phosphatase-like"/>
</dbReference>
<accession>A0AAW1NZF2</accession>
<dbReference type="EMBL" id="JALJOQ010000082">
    <property type="protein sequence ID" value="KAK9800312.1"/>
    <property type="molecule type" value="Genomic_DNA"/>
</dbReference>
<comment type="caution">
    <text evidence="3">The sequence shown here is derived from an EMBL/GenBank/DDBJ whole genome shotgun (WGS) entry which is preliminary data.</text>
</comment>
<evidence type="ECO:0000313" key="4">
    <source>
        <dbReference type="Proteomes" id="UP001465755"/>
    </source>
</evidence>
<dbReference type="Gene3D" id="3.90.190.10">
    <property type="entry name" value="Protein tyrosine phosphatase superfamily"/>
    <property type="match status" value="1"/>
</dbReference>
<proteinExistence type="predicted"/>
<dbReference type="PANTHER" id="PTHR19134">
    <property type="entry name" value="RECEPTOR-TYPE TYROSINE-PROTEIN PHOSPHATASE"/>
    <property type="match status" value="1"/>
</dbReference>
<reference evidence="3 4" key="1">
    <citation type="journal article" date="2024" name="Nat. Commun.">
        <title>Phylogenomics reveals the evolutionary origins of lichenization in chlorophyte algae.</title>
        <authorList>
            <person name="Puginier C."/>
            <person name="Libourel C."/>
            <person name="Otte J."/>
            <person name="Skaloud P."/>
            <person name="Haon M."/>
            <person name="Grisel S."/>
            <person name="Petersen M."/>
            <person name="Berrin J.G."/>
            <person name="Delaux P.M."/>
            <person name="Dal Grande F."/>
            <person name="Keller J."/>
        </authorList>
    </citation>
    <scope>NUCLEOTIDE SEQUENCE [LARGE SCALE GENOMIC DNA]</scope>
    <source>
        <strain evidence="3 4">SAG 2036</strain>
    </source>
</reference>
<dbReference type="PROSITE" id="PS00383">
    <property type="entry name" value="TYR_PHOSPHATASE_1"/>
    <property type="match status" value="1"/>
</dbReference>
<gene>
    <name evidence="3" type="ORF">WJX73_000371</name>
</gene>
<sequence>MPGLESALRLTDDKLTEDGGKVVLYEFQRQKQKACGSLADATHPENDGRNRYSDVLAFDDTRVHLQVHDGSDYVNASHLTSRPGEGPSWHIIATQGPLPTTIEHFWQMVWEQHSAVVVMLTCCVESNHVKCANYFAEDAGKALHSGALRVDTASVHVLDDDIILRELLITPRSDPTAPPRRVRHYHYHAWPDRSVPAHAFSLRQLSRNLATHISNSQAPGAVDPPGPPVVHCSAGIGRTGVLCTVVIAMLRLRAVEPRDGLACRQAVSVKRIVAALRKQRAGMVQTFEQYRFCYQCIKEELQEQLGQPPLRLERPSMRNSLT</sequence>
<evidence type="ECO:0000259" key="1">
    <source>
        <dbReference type="PROSITE" id="PS50055"/>
    </source>
</evidence>
<feature type="domain" description="Tyrosine specific protein phosphatases" evidence="2">
    <location>
        <begin position="203"/>
        <end position="291"/>
    </location>
</feature>
<dbReference type="InterPro" id="IPR003595">
    <property type="entry name" value="Tyr_Pase_cat"/>
</dbReference>
<feature type="domain" description="Tyrosine-protein phosphatase" evidence="1">
    <location>
        <begin position="23"/>
        <end position="300"/>
    </location>
</feature>
<name>A0AAW1NZF2_9CHLO</name>
<dbReference type="PANTHER" id="PTHR19134:SF449">
    <property type="entry name" value="TYROSINE-PROTEIN PHOSPHATASE 1"/>
    <property type="match status" value="1"/>
</dbReference>
<dbReference type="InterPro" id="IPR050348">
    <property type="entry name" value="Protein-Tyr_Phosphatase"/>
</dbReference>
<dbReference type="InterPro" id="IPR016130">
    <property type="entry name" value="Tyr_Pase_AS"/>
</dbReference>
<dbReference type="Pfam" id="PF00102">
    <property type="entry name" value="Y_phosphatase"/>
    <property type="match status" value="1"/>
</dbReference>
<dbReference type="GO" id="GO:0004725">
    <property type="term" value="F:protein tyrosine phosphatase activity"/>
    <property type="evidence" value="ECO:0007669"/>
    <property type="project" value="InterPro"/>
</dbReference>
<organism evidence="3 4">
    <name type="scientific">Symbiochloris irregularis</name>
    <dbReference type="NCBI Taxonomy" id="706552"/>
    <lineage>
        <taxon>Eukaryota</taxon>
        <taxon>Viridiplantae</taxon>
        <taxon>Chlorophyta</taxon>
        <taxon>core chlorophytes</taxon>
        <taxon>Trebouxiophyceae</taxon>
        <taxon>Trebouxiales</taxon>
        <taxon>Trebouxiaceae</taxon>
        <taxon>Symbiochloris</taxon>
    </lineage>
</organism>
<dbReference type="PROSITE" id="PS50056">
    <property type="entry name" value="TYR_PHOSPHATASE_2"/>
    <property type="match status" value="1"/>
</dbReference>
<dbReference type="CDD" id="cd00047">
    <property type="entry name" value="PTPc"/>
    <property type="match status" value="1"/>
</dbReference>
<dbReference type="Proteomes" id="UP001465755">
    <property type="component" value="Unassembled WGS sequence"/>
</dbReference>
<dbReference type="InterPro" id="IPR000242">
    <property type="entry name" value="PTP_cat"/>
</dbReference>
<dbReference type="InterPro" id="IPR000387">
    <property type="entry name" value="Tyr_Pase_dom"/>
</dbReference>
<evidence type="ECO:0000259" key="2">
    <source>
        <dbReference type="PROSITE" id="PS50056"/>
    </source>
</evidence>
<keyword evidence="4" id="KW-1185">Reference proteome</keyword>